<keyword evidence="7" id="KW-0206">Cytoskeleton</keyword>
<dbReference type="GO" id="GO:0014069">
    <property type="term" value="C:postsynaptic density"/>
    <property type="evidence" value="ECO:0000318"/>
    <property type="project" value="GO_Central"/>
</dbReference>
<dbReference type="InterPro" id="IPR036028">
    <property type="entry name" value="SH3-like_dom_sf"/>
</dbReference>
<dbReference type="GO" id="GO:0045211">
    <property type="term" value="C:postsynaptic membrane"/>
    <property type="evidence" value="ECO:0000318"/>
    <property type="project" value="GO_Central"/>
</dbReference>
<dbReference type="PROSITE" id="PS50002">
    <property type="entry name" value="SH3"/>
    <property type="match status" value="1"/>
</dbReference>
<dbReference type="PhylomeDB" id="B3S8G4"/>
<dbReference type="FunCoup" id="B3S8G4">
    <property type="interactions" value="2154"/>
</dbReference>
<comment type="subcellular location">
    <subcellularLocation>
        <location evidence="1">Cytoplasm</location>
        <location evidence="1">Cytoskeleton</location>
    </subcellularLocation>
</comment>
<dbReference type="FunFam" id="2.30.30.40:FF:000046">
    <property type="entry name" value="Drebrin-like protein isoform B"/>
    <property type="match status" value="1"/>
</dbReference>
<dbReference type="GO" id="GO:0051015">
    <property type="term" value="F:actin filament binding"/>
    <property type="evidence" value="ECO:0000318"/>
    <property type="project" value="GO_Central"/>
</dbReference>
<dbReference type="STRING" id="10228.B3S8G4"/>
<dbReference type="SMART" id="SM00326">
    <property type="entry name" value="SH3"/>
    <property type="match status" value="1"/>
</dbReference>
<keyword evidence="13" id="KW-1185">Reference proteome</keyword>
<dbReference type="Gene3D" id="2.30.30.40">
    <property type="entry name" value="SH3 Domains"/>
    <property type="match status" value="1"/>
</dbReference>
<keyword evidence="4" id="KW-0963">Cytoplasm</keyword>
<organism evidence="12 13">
    <name type="scientific">Trichoplax adhaerens</name>
    <name type="common">Trichoplax reptans</name>
    <dbReference type="NCBI Taxonomy" id="10228"/>
    <lineage>
        <taxon>Eukaryota</taxon>
        <taxon>Metazoa</taxon>
        <taxon>Placozoa</taxon>
        <taxon>Uniplacotomia</taxon>
        <taxon>Trichoplacea</taxon>
        <taxon>Trichoplacidae</taxon>
        <taxon>Trichoplax</taxon>
    </lineage>
</organism>
<dbReference type="GO" id="GO:0030864">
    <property type="term" value="C:cortical actin cytoskeleton"/>
    <property type="evidence" value="ECO:0000318"/>
    <property type="project" value="GO_Central"/>
</dbReference>
<dbReference type="EMBL" id="DS985256">
    <property type="protein sequence ID" value="EDV20883.1"/>
    <property type="molecule type" value="Genomic_DNA"/>
</dbReference>
<evidence type="ECO:0008006" key="14">
    <source>
        <dbReference type="Google" id="ProtNLM"/>
    </source>
</evidence>
<dbReference type="GeneID" id="6757803"/>
<dbReference type="GO" id="GO:0061003">
    <property type="term" value="P:positive regulation of dendritic spine morphogenesis"/>
    <property type="evidence" value="ECO:0000318"/>
    <property type="project" value="GO_Central"/>
</dbReference>
<dbReference type="SMART" id="SM00102">
    <property type="entry name" value="ADF"/>
    <property type="match status" value="1"/>
</dbReference>
<reference evidence="12 13" key="1">
    <citation type="journal article" date="2008" name="Nature">
        <title>The Trichoplax genome and the nature of placozoans.</title>
        <authorList>
            <person name="Srivastava M."/>
            <person name="Begovic E."/>
            <person name="Chapman J."/>
            <person name="Putnam N.H."/>
            <person name="Hellsten U."/>
            <person name="Kawashima T."/>
            <person name="Kuo A."/>
            <person name="Mitros T."/>
            <person name="Salamov A."/>
            <person name="Carpenter M.L."/>
            <person name="Signorovitch A.Y."/>
            <person name="Moreno M.A."/>
            <person name="Kamm K."/>
            <person name="Grimwood J."/>
            <person name="Schmutz J."/>
            <person name="Shapiro H."/>
            <person name="Grigoriev I.V."/>
            <person name="Buss L.W."/>
            <person name="Schierwater B."/>
            <person name="Dellaporta S.L."/>
            <person name="Rokhsar D.S."/>
        </authorList>
    </citation>
    <scope>NUCLEOTIDE SEQUENCE [LARGE SCALE GENOMIC DNA]</scope>
    <source>
        <strain evidence="12 13">Grell-BS-1999</strain>
    </source>
</reference>
<comment type="similarity">
    <text evidence="2">Belongs to the ABP1 family.</text>
</comment>
<dbReference type="KEGG" id="tad:TRIADDRAFT_31115"/>
<keyword evidence="3 8" id="KW-0728">SH3 domain</keyword>
<proteinExistence type="inferred from homology"/>
<evidence type="ECO:0000256" key="5">
    <source>
        <dbReference type="ARBA" id="ARBA00023054"/>
    </source>
</evidence>
<dbReference type="OMA" id="FKEPRGA"/>
<keyword evidence="6" id="KW-0009">Actin-binding</keyword>
<evidence type="ECO:0000259" key="10">
    <source>
        <dbReference type="PROSITE" id="PS50002"/>
    </source>
</evidence>
<dbReference type="Pfam" id="PF00241">
    <property type="entry name" value="Cofilin_ADF"/>
    <property type="match status" value="1"/>
</dbReference>
<evidence type="ECO:0000256" key="1">
    <source>
        <dbReference type="ARBA" id="ARBA00004245"/>
    </source>
</evidence>
<dbReference type="CDD" id="cd11819">
    <property type="entry name" value="SH3_Cortactin_like"/>
    <property type="match status" value="1"/>
</dbReference>
<dbReference type="GO" id="GO:0098974">
    <property type="term" value="P:postsynaptic actin cytoskeleton organization"/>
    <property type="evidence" value="ECO:0000318"/>
    <property type="project" value="GO_Central"/>
</dbReference>
<dbReference type="FunFam" id="3.40.20.10:FF:000011">
    <property type="entry name" value="Drebrin-like protein B"/>
    <property type="match status" value="1"/>
</dbReference>
<dbReference type="PRINTS" id="PR00452">
    <property type="entry name" value="SH3DOMAIN"/>
</dbReference>
<dbReference type="InterPro" id="IPR001452">
    <property type="entry name" value="SH3_domain"/>
</dbReference>
<gene>
    <name evidence="12" type="ORF">TRIADDRAFT_31115</name>
</gene>
<feature type="compositionally biased region" description="Basic and acidic residues" evidence="9">
    <location>
        <begin position="185"/>
        <end position="195"/>
    </location>
</feature>
<evidence type="ECO:0000256" key="9">
    <source>
        <dbReference type="SAM" id="MobiDB-lite"/>
    </source>
</evidence>
<dbReference type="CTD" id="6757803"/>
<feature type="compositionally biased region" description="Basic and acidic residues" evidence="9">
    <location>
        <begin position="326"/>
        <end position="357"/>
    </location>
</feature>
<dbReference type="Gene3D" id="3.40.20.10">
    <property type="entry name" value="Severin"/>
    <property type="match status" value="1"/>
</dbReference>
<sequence length="469" mass="52640">MSIDLNTNKKQLLDAWKAVCDNENGVNWALFGYEGKSHVLKVVETSDGDLQDLIEELNGSKIMYAFCRVIDPNTKLPKFVLINWSGDGVPTTVRGTCSNHVRYVTEFFRGAHLVINARSEDDVDPDSVIDKVSKSSGSNYSFHKESHKPVAPIEPVGTNYQPARVTLNQDINIQKRDHFWQKIQDEEKQRSKNEEANAASKRAQYEKEIKEREVLSTMPLRAEAAKLSQLGKEFHQREMQQAASGKRNVTPSLRDEATKLISSSASKPSSDQEVITSTAESKAEEAARLIRAGRAFHEQDQQALQTSKATESSLRDEATALIKRGIAERHSQDHGQVRVRSESKAEEAARLQRKEVSSEQSNQPSEPDRVAEAAALVRQSKQERTFEQTTATSQHYVEESYQQQSSPPLSGVHAKALYDYQADAADEISFQPGDIIYDIEMIDEGWWIGYTSNSDKGMFPANYVELIES</sequence>
<evidence type="ECO:0000256" key="3">
    <source>
        <dbReference type="ARBA" id="ARBA00022443"/>
    </source>
</evidence>
<evidence type="ECO:0000259" key="11">
    <source>
        <dbReference type="PROSITE" id="PS51263"/>
    </source>
</evidence>
<dbReference type="OrthoDB" id="5971719at2759"/>
<name>B3S8G4_TRIAD</name>
<dbReference type="HOGENOM" id="CLU_013085_0_1_1"/>
<dbReference type="eggNOG" id="KOG3655">
    <property type="taxonomic scope" value="Eukaryota"/>
</dbReference>
<dbReference type="PANTHER" id="PTHR10829">
    <property type="entry name" value="CORTACTIN AND DREBRIN"/>
    <property type="match status" value="1"/>
</dbReference>
<feature type="region of interest" description="Disordered" evidence="9">
    <location>
        <begin position="261"/>
        <end position="280"/>
    </location>
</feature>
<dbReference type="GO" id="GO:0030425">
    <property type="term" value="C:dendrite"/>
    <property type="evidence" value="ECO:0000318"/>
    <property type="project" value="GO_Central"/>
</dbReference>
<feature type="region of interest" description="Disordered" evidence="9">
    <location>
        <begin position="185"/>
        <end position="204"/>
    </location>
</feature>
<feature type="domain" description="SH3" evidence="10">
    <location>
        <begin position="409"/>
        <end position="469"/>
    </location>
</feature>
<keyword evidence="5" id="KW-0175">Coiled coil</keyword>
<evidence type="ECO:0000256" key="6">
    <source>
        <dbReference type="ARBA" id="ARBA00023203"/>
    </source>
</evidence>
<dbReference type="RefSeq" id="XP_002116527.1">
    <property type="nucleotide sequence ID" value="XM_002116491.1"/>
</dbReference>
<dbReference type="GO" id="GO:0030833">
    <property type="term" value="P:regulation of actin filament polymerization"/>
    <property type="evidence" value="ECO:0000318"/>
    <property type="project" value="GO_Central"/>
</dbReference>
<dbReference type="Pfam" id="PF14604">
    <property type="entry name" value="SH3_9"/>
    <property type="match status" value="1"/>
</dbReference>
<feature type="region of interest" description="Disordered" evidence="9">
    <location>
        <begin position="134"/>
        <end position="155"/>
    </location>
</feature>
<feature type="region of interest" description="Disordered" evidence="9">
    <location>
        <begin position="326"/>
        <end position="372"/>
    </location>
</feature>
<evidence type="ECO:0000313" key="12">
    <source>
        <dbReference type="EMBL" id="EDV20883.1"/>
    </source>
</evidence>
<dbReference type="SUPFAM" id="SSF50044">
    <property type="entry name" value="SH3-domain"/>
    <property type="match status" value="1"/>
</dbReference>
<dbReference type="GO" id="GO:0045773">
    <property type="term" value="P:positive regulation of axon extension"/>
    <property type="evidence" value="ECO:0000318"/>
    <property type="project" value="GO_Central"/>
</dbReference>
<dbReference type="Proteomes" id="UP000009022">
    <property type="component" value="Unassembled WGS sequence"/>
</dbReference>
<dbReference type="SUPFAM" id="SSF55753">
    <property type="entry name" value="Actin depolymerizing proteins"/>
    <property type="match status" value="1"/>
</dbReference>
<evidence type="ECO:0000256" key="2">
    <source>
        <dbReference type="ARBA" id="ARBA00011039"/>
    </source>
</evidence>
<dbReference type="CDD" id="cd11281">
    <property type="entry name" value="ADF_drebrin_like"/>
    <property type="match status" value="1"/>
</dbReference>
<dbReference type="PANTHER" id="PTHR10829:SF25">
    <property type="entry name" value="DREBRIN-LIKE PROTEIN"/>
    <property type="match status" value="1"/>
</dbReference>
<evidence type="ECO:0000256" key="7">
    <source>
        <dbReference type="ARBA" id="ARBA00023212"/>
    </source>
</evidence>
<evidence type="ECO:0000256" key="8">
    <source>
        <dbReference type="PROSITE-ProRule" id="PRU00192"/>
    </source>
</evidence>
<evidence type="ECO:0000313" key="13">
    <source>
        <dbReference type="Proteomes" id="UP000009022"/>
    </source>
</evidence>
<dbReference type="AlphaFoldDB" id="B3S8G4"/>
<dbReference type="PROSITE" id="PS51263">
    <property type="entry name" value="ADF_H"/>
    <property type="match status" value="1"/>
</dbReference>
<dbReference type="GO" id="GO:0030027">
    <property type="term" value="C:lamellipodium"/>
    <property type="evidence" value="ECO:0000318"/>
    <property type="project" value="GO_Central"/>
</dbReference>
<dbReference type="GO" id="GO:0048812">
    <property type="term" value="P:neuron projection morphogenesis"/>
    <property type="evidence" value="ECO:0000318"/>
    <property type="project" value="GO_Central"/>
</dbReference>
<dbReference type="InterPro" id="IPR029006">
    <property type="entry name" value="ADF-H/Gelsolin-like_dom_sf"/>
</dbReference>
<feature type="domain" description="ADF-H" evidence="11">
    <location>
        <begin position="4"/>
        <end position="133"/>
    </location>
</feature>
<protein>
    <recommendedName>
        <fullName evidence="14">ADF-H domain-containing protein</fullName>
    </recommendedName>
</protein>
<accession>B3S8G4</accession>
<evidence type="ECO:0000256" key="4">
    <source>
        <dbReference type="ARBA" id="ARBA00022490"/>
    </source>
</evidence>
<dbReference type="InterPro" id="IPR002108">
    <property type="entry name" value="ADF-H"/>
</dbReference>
<dbReference type="GO" id="GO:0030427">
    <property type="term" value="C:site of polarized growth"/>
    <property type="evidence" value="ECO:0000318"/>
    <property type="project" value="GO_Central"/>
</dbReference>
<dbReference type="InParanoid" id="B3S8G4"/>